<gene>
    <name evidence="1" type="ORF">HDC17351</name>
</gene>
<proteinExistence type="predicted"/>
<accession>Q6IIQ4</accession>
<name>Q6IIQ4_DROME</name>
<organism evidence="1">
    <name type="scientific">Drosophila melanogaster</name>
    <name type="common">Fruit fly</name>
    <dbReference type="NCBI Taxonomy" id="7227"/>
    <lineage>
        <taxon>Eukaryota</taxon>
        <taxon>Metazoa</taxon>
        <taxon>Ecdysozoa</taxon>
        <taxon>Arthropoda</taxon>
        <taxon>Hexapoda</taxon>
        <taxon>Insecta</taxon>
        <taxon>Pterygota</taxon>
        <taxon>Neoptera</taxon>
        <taxon>Endopterygota</taxon>
        <taxon>Diptera</taxon>
        <taxon>Brachycera</taxon>
        <taxon>Muscomorpha</taxon>
        <taxon>Ephydroidea</taxon>
        <taxon>Drosophilidae</taxon>
        <taxon>Drosophila</taxon>
        <taxon>Sophophora</taxon>
    </lineage>
</organism>
<dbReference type="AlphaFoldDB" id="Q6IIQ4"/>
<protein>
    <submittedName>
        <fullName evidence="1">HDC17351</fullName>
    </submittedName>
</protein>
<evidence type="ECO:0000313" key="1">
    <source>
        <dbReference type="EMBL" id="DAA03212.1"/>
    </source>
</evidence>
<dbReference type="EMBL" id="BK003012">
    <property type="protein sequence ID" value="DAA03212.1"/>
    <property type="molecule type" value="Genomic_DNA"/>
</dbReference>
<sequence>MRSRQFMLININRFACPALPGPAILFGPPSSWINVERPNPSAIPAIMLFIGRFRWLRFNGCLRLPQWLLDISHMGGQSGQSLHVADCMQRVTMGVVVGSGRWAVGGGRWSGAMFKWADTLLLSSQGSGLRIGLSG</sequence>
<reference evidence="1" key="1">
    <citation type="journal article" date="2003" name="Genome Biol.">
        <title>An integrated gene annotation and transcriptional profiling approach towards the full gene content of the Drosophila genome.</title>
        <authorList>
            <person name="Hild M."/>
            <person name="Beckmann B."/>
            <person name="Haas S.A."/>
            <person name="Koch B."/>
            <person name="Solovyev V."/>
            <person name="Busold C."/>
            <person name="Fellenberg K."/>
            <person name="Boutros M."/>
            <person name="Vingron M."/>
            <person name="Sauer F."/>
            <person name="Hoheisel J.D."/>
            <person name="Paro R."/>
        </authorList>
    </citation>
    <scope>NUCLEOTIDE SEQUENCE</scope>
</reference>